<sequence length="90" mass="9442">MKNSAPAFVFFAATTTAADIVSLLPLLKKLKCAVPCVTGPADALSCIGGSITTLCKNKVTIGQLSQDCVGKCGIDKKQLDFIFKLLEGFC</sequence>
<dbReference type="Proteomes" id="UP000076881">
    <property type="component" value="Unassembled WGS sequence"/>
</dbReference>
<name>A0A167RSX4_CORDF</name>
<proteinExistence type="predicted"/>
<keyword evidence="2" id="KW-1185">Reference proteome</keyword>
<dbReference type="OrthoDB" id="4924937at2759"/>
<evidence type="ECO:0000313" key="1">
    <source>
        <dbReference type="EMBL" id="OAA58905.1"/>
    </source>
</evidence>
<organism evidence="1 2">
    <name type="scientific">Akanthomyces lecanii RCEF 1005</name>
    <dbReference type="NCBI Taxonomy" id="1081108"/>
    <lineage>
        <taxon>Eukaryota</taxon>
        <taxon>Fungi</taxon>
        <taxon>Dikarya</taxon>
        <taxon>Ascomycota</taxon>
        <taxon>Pezizomycotina</taxon>
        <taxon>Sordariomycetes</taxon>
        <taxon>Hypocreomycetidae</taxon>
        <taxon>Hypocreales</taxon>
        <taxon>Cordycipitaceae</taxon>
        <taxon>Akanthomyces</taxon>
        <taxon>Cordyceps confragosa</taxon>
    </lineage>
</organism>
<dbReference type="EMBL" id="AZHF01000025">
    <property type="protein sequence ID" value="OAA58905.1"/>
    <property type="molecule type" value="Genomic_DNA"/>
</dbReference>
<dbReference type="AlphaFoldDB" id="A0A167RSX4"/>
<gene>
    <name evidence="1" type="ORF">LEL_10872</name>
</gene>
<evidence type="ECO:0000313" key="2">
    <source>
        <dbReference type="Proteomes" id="UP000076881"/>
    </source>
</evidence>
<accession>A0A167RSX4</accession>
<reference evidence="1 2" key="1">
    <citation type="journal article" date="2016" name="Genome Biol. Evol.">
        <title>Divergent and convergent evolution of fungal pathogenicity.</title>
        <authorList>
            <person name="Shang Y."/>
            <person name="Xiao G."/>
            <person name="Zheng P."/>
            <person name="Cen K."/>
            <person name="Zhan S."/>
            <person name="Wang C."/>
        </authorList>
    </citation>
    <scope>NUCLEOTIDE SEQUENCE [LARGE SCALE GENOMIC DNA]</scope>
    <source>
        <strain evidence="1 2">RCEF 1005</strain>
    </source>
</reference>
<comment type="caution">
    <text evidence="1">The sequence shown here is derived from an EMBL/GenBank/DDBJ whole genome shotgun (WGS) entry which is preliminary data.</text>
</comment>
<protein>
    <submittedName>
        <fullName evidence="1">Uncharacterized protein</fullName>
    </submittedName>
</protein>